<dbReference type="RefSeq" id="WP_092284771.1">
    <property type="nucleotide sequence ID" value="NZ_FOPJ01000004.1"/>
</dbReference>
<organism evidence="2 3">
    <name type="scientific">Corynebacterium spheniscorum</name>
    <dbReference type="NCBI Taxonomy" id="185761"/>
    <lineage>
        <taxon>Bacteria</taxon>
        <taxon>Bacillati</taxon>
        <taxon>Actinomycetota</taxon>
        <taxon>Actinomycetes</taxon>
        <taxon>Mycobacteriales</taxon>
        <taxon>Corynebacteriaceae</taxon>
        <taxon>Corynebacterium</taxon>
    </lineage>
</organism>
<accession>A0A1I2RTN6</accession>
<dbReference type="EMBL" id="FOPJ01000004">
    <property type="protein sequence ID" value="SFG42889.1"/>
    <property type="molecule type" value="Genomic_DNA"/>
</dbReference>
<evidence type="ECO:0000313" key="2">
    <source>
        <dbReference type="EMBL" id="SFG42889.1"/>
    </source>
</evidence>
<dbReference type="AlphaFoldDB" id="A0A1I2RTN6"/>
<dbReference type="STRING" id="185761.SAMN05660282_00843"/>
<dbReference type="Pfam" id="PF07510">
    <property type="entry name" value="GmrSD_C"/>
    <property type="match status" value="1"/>
</dbReference>
<feature type="domain" description="GmrSD restriction endonucleases C-terminal" evidence="1">
    <location>
        <begin position="115"/>
        <end position="178"/>
    </location>
</feature>
<sequence>MWRWVLLRVCLTATLILGFSHLLAISPRTQYDPVVEEALPSFKELAPQLRTIPQRTRVLGYSRNEFGQGWAPALTSQGSCSTREYMLEAQFGAAALEGCRLRHAPGKDPYSALEFRDTTIDMDHIYPLRAAWDMGAYSWDENKRRHFANDPINLIGTTAFLNREKSDMLPGEWMPPDKHAGCWYARRIALISLRYELPLTTADLRAMHWACILE</sequence>
<dbReference type="Proteomes" id="UP000199065">
    <property type="component" value="Unassembled WGS sequence"/>
</dbReference>
<keyword evidence="3" id="KW-1185">Reference proteome</keyword>
<dbReference type="OrthoDB" id="5196645at2"/>
<evidence type="ECO:0000259" key="1">
    <source>
        <dbReference type="Pfam" id="PF07510"/>
    </source>
</evidence>
<gene>
    <name evidence="2" type="ORF">SAMN05660282_00843</name>
</gene>
<protein>
    <recommendedName>
        <fullName evidence="1">GmrSD restriction endonucleases C-terminal domain-containing protein</fullName>
    </recommendedName>
</protein>
<name>A0A1I2RTN6_9CORY</name>
<evidence type="ECO:0000313" key="3">
    <source>
        <dbReference type="Proteomes" id="UP000199065"/>
    </source>
</evidence>
<reference evidence="2 3" key="1">
    <citation type="submission" date="2016-10" db="EMBL/GenBank/DDBJ databases">
        <authorList>
            <person name="de Groot N.N."/>
        </authorList>
    </citation>
    <scope>NUCLEOTIDE SEQUENCE [LARGE SCALE GENOMIC DNA]</scope>
    <source>
        <strain>J11</strain>
        <strain evidence="3">PG 39</strain>
    </source>
</reference>
<proteinExistence type="predicted"/>
<dbReference type="InterPro" id="IPR011089">
    <property type="entry name" value="GmrSD_C"/>
</dbReference>